<dbReference type="RefSeq" id="WP_090173932.1">
    <property type="nucleotide sequence ID" value="NZ_FMXR01000012.1"/>
</dbReference>
<keyword evidence="1" id="KW-1133">Transmembrane helix</keyword>
<accession>A0A1G6BQQ0</accession>
<organism evidence="2 3">
    <name type="scientific">Eubacterium oxidoreducens</name>
    <dbReference type="NCBI Taxonomy" id="1732"/>
    <lineage>
        <taxon>Bacteria</taxon>
        <taxon>Bacillati</taxon>
        <taxon>Bacillota</taxon>
        <taxon>Clostridia</taxon>
        <taxon>Eubacteriales</taxon>
        <taxon>Eubacteriaceae</taxon>
        <taxon>Eubacterium</taxon>
    </lineage>
</organism>
<gene>
    <name evidence="2" type="ORF">SAMN02910417_01696</name>
</gene>
<dbReference type="STRING" id="1732.SAMN02910417_01696"/>
<reference evidence="2 3" key="1">
    <citation type="submission" date="2016-10" db="EMBL/GenBank/DDBJ databases">
        <authorList>
            <person name="de Groot N.N."/>
        </authorList>
    </citation>
    <scope>NUCLEOTIDE SEQUENCE [LARGE SCALE GENOMIC DNA]</scope>
    <source>
        <strain evidence="2 3">DSM 3217</strain>
    </source>
</reference>
<dbReference type="Proteomes" id="UP000199228">
    <property type="component" value="Unassembled WGS sequence"/>
</dbReference>
<evidence type="ECO:0000313" key="3">
    <source>
        <dbReference type="Proteomes" id="UP000199228"/>
    </source>
</evidence>
<proteinExistence type="predicted"/>
<evidence type="ECO:0000313" key="2">
    <source>
        <dbReference type="EMBL" id="SDB22964.1"/>
    </source>
</evidence>
<feature type="transmembrane region" description="Helical" evidence="1">
    <location>
        <begin position="9"/>
        <end position="26"/>
    </location>
</feature>
<sequence length="157" mass="18079">MKTSYIKRIVIIVIAVFVAVNVFWFIDVFKPYFSYVQTMKESEYYRVEDGDVCYPDGYLCEVAMPTYLYWKDGNLSVASPIEGEYSGHADLVIWIKHYSGDVSEVGSFLTYKGESREVYLKDSATAINSDDQPWVDANQEDLEMVFLKAEDVWGIEL</sequence>
<keyword evidence="1" id="KW-0472">Membrane</keyword>
<name>A0A1G6BQQ0_EUBOX</name>
<dbReference type="EMBL" id="FMXR01000012">
    <property type="protein sequence ID" value="SDB22964.1"/>
    <property type="molecule type" value="Genomic_DNA"/>
</dbReference>
<evidence type="ECO:0000256" key="1">
    <source>
        <dbReference type="SAM" id="Phobius"/>
    </source>
</evidence>
<keyword evidence="1" id="KW-0812">Transmembrane</keyword>
<dbReference type="AlphaFoldDB" id="A0A1G6BQQ0"/>
<keyword evidence="3" id="KW-1185">Reference proteome</keyword>
<protein>
    <submittedName>
        <fullName evidence="2">Uncharacterized protein</fullName>
    </submittedName>
</protein>